<dbReference type="AlphaFoldDB" id="W1N2Y5"/>
<accession>W1N2Y5</accession>
<feature type="region of interest" description="Disordered" evidence="1">
    <location>
        <begin position="226"/>
        <end position="252"/>
    </location>
</feature>
<comment type="caution">
    <text evidence="3">The sequence shown here is derived from an EMBL/GenBank/DDBJ whole genome shotgun (WGS) entry which is preliminary data.</text>
</comment>
<dbReference type="STRING" id="1178482.AR456_03125"/>
<dbReference type="OrthoDB" id="5292716at2"/>
<evidence type="ECO:0000256" key="1">
    <source>
        <dbReference type="SAM" id="MobiDB-lite"/>
    </source>
</evidence>
<feature type="chain" id="PRO_5004806123" description="Salt-induced outer membrane protein" evidence="2">
    <location>
        <begin position="25"/>
        <end position="252"/>
    </location>
</feature>
<name>W1N2Y5_9GAMM</name>
<gene>
    <name evidence="3" type="ORF">BJB45_01605</name>
</gene>
<evidence type="ECO:0000313" key="3">
    <source>
        <dbReference type="EMBL" id="ERL49844.1"/>
    </source>
</evidence>
<sequence length="252" mass="27809">MEFSRRQAATLALCIASIAPTHYAAATPFYSPEAPEKDAPPFEGEAELGYTQLSGNSNSETLLGKGELSWITGLWMHSLRGEIRHASEDDETSAERYLGSMRERRELDGPNYLFGFGRWEKDRFSGYDHQLTAITGYGRQLIDSPTANLTLEAGPGYRADAIEGEEDEQWAVAYGALEAGYQLSESASLEQELSVEGTEANTTTRSLSALDTRINAHMSLRLSHEIKHNSAPPEDVDSETDRTTSASLRYSF</sequence>
<feature type="compositionally biased region" description="Polar residues" evidence="1">
    <location>
        <begin position="243"/>
        <end position="252"/>
    </location>
</feature>
<dbReference type="Pfam" id="PF04338">
    <property type="entry name" value="DUF481"/>
    <property type="match status" value="1"/>
</dbReference>
<dbReference type="Proteomes" id="UP000019113">
    <property type="component" value="Unassembled WGS sequence"/>
</dbReference>
<dbReference type="eggNOG" id="COG3137">
    <property type="taxonomic scope" value="Bacteria"/>
</dbReference>
<proteinExistence type="predicted"/>
<evidence type="ECO:0000256" key="2">
    <source>
        <dbReference type="SAM" id="SignalP"/>
    </source>
</evidence>
<dbReference type="EMBL" id="AVBC01000039">
    <property type="protein sequence ID" value="ERL49844.1"/>
    <property type="molecule type" value="Genomic_DNA"/>
</dbReference>
<dbReference type="RefSeq" id="WP_021819891.1">
    <property type="nucleotide sequence ID" value="NZ_AVBC01000039.1"/>
</dbReference>
<dbReference type="PATRIC" id="fig|1178482.3.peg.2933"/>
<evidence type="ECO:0000313" key="4">
    <source>
        <dbReference type="Proteomes" id="UP000019113"/>
    </source>
</evidence>
<keyword evidence="4" id="KW-1185">Reference proteome</keyword>
<reference evidence="3 4" key="1">
    <citation type="submission" date="2013-08" db="EMBL/GenBank/DDBJ databases">
        <title>draft genome of Halomonas huanghegensis, strain BJGMM-B45T.</title>
        <authorList>
            <person name="Miao C."/>
            <person name="Wan Y."/>
            <person name="Jin W."/>
        </authorList>
    </citation>
    <scope>NUCLEOTIDE SEQUENCE [LARGE SCALE GENOMIC DNA]</scope>
    <source>
        <strain evidence="3 4">BJGMM-B45</strain>
    </source>
</reference>
<organism evidence="3 4">
    <name type="scientific">Halomonas huangheensis</name>
    <dbReference type="NCBI Taxonomy" id="1178482"/>
    <lineage>
        <taxon>Bacteria</taxon>
        <taxon>Pseudomonadati</taxon>
        <taxon>Pseudomonadota</taxon>
        <taxon>Gammaproteobacteria</taxon>
        <taxon>Oceanospirillales</taxon>
        <taxon>Halomonadaceae</taxon>
        <taxon>Halomonas</taxon>
    </lineage>
</organism>
<dbReference type="InterPro" id="IPR007433">
    <property type="entry name" value="DUF481"/>
</dbReference>
<evidence type="ECO:0008006" key="5">
    <source>
        <dbReference type="Google" id="ProtNLM"/>
    </source>
</evidence>
<keyword evidence="2" id="KW-0732">Signal</keyword>
<feature type="signal peptide" evidence="2">
    <location>
        <begin position="1"/>
        <end position="24"/>
    </location>
</feature>
<protein>
    <recommendedName>
        <fullName evidence="5">Salt-induced outer membrane protein</fullName>
    </recommendedName>
</protein>